<reference evidence="1 2" key="1">
    <citation type="submission" date="2015-03" db="EMBL/GenBank/DDBJ databases">
        <title>Genome sequencing of Methylobacterium variabile DSM 16961.</title>
        <authorList>
            <person name="Chaudhry V."/>
            <person name="Patil P.B."/>
        </authorList>
    </citation>
    <scope>NUCLEOTIDE SEQUENCE [LARGE SCALE GENOMIC DNA]</scope>
    <source>
        <strain evidence="1 2">DSM 16961</strain>
    </source>
</reference>
<protein>
    <submittedName>
        <fullName evidence="1">Uncharacterized protein</fullName>
    </submittedName>
</protein>
<evidence type="ECO:0000313" key="2">
    <source>
        <dbReference type="Proteomes" id="UP000035955"/>
    </source>
</evidence>
<gene>
    <name evidence="1" type="ORF">VQ02_31670</name>
</gene>
<evidence type="ECO:0000313" key="1">
    <source>
        <dbReference type="EMBL" id="KMO28415.1"/>
    </source>
</evidence>
<accession>A0A0J6RZW0</accession>
<dbReference type="AlphaFoldDB" id="A0A0J6RZW0"/>
<organism evidence="1 2">
    <name type="scientific">Methylobacterium variabile</name>
    <dbReference type="NCBI Taxonomy" id="298794"/>
    <lineage>
        <taxon>Bacteria</taxon>
        <taxon>Pseudomonadati</taxon>
        <taxon>Pseudomonadota</taxon>
        <taxon>Alphaproteobacteria</taxon>
        <taxon>Hyphomicrobiales</taxon>
        <taxon>Methylobacteriaceae</taxon>
        <taxon>Methylobacterium</taxon>
    </lineage>
</organism>
<sequence>MTPRNTIPEIDGAFKAFAEVRFDDLAGGTYTREHDLIGQSNWSWDTPLIGKVSDLFFVG</sequence>
<dbReference type="Proteomes" id="UP000035955">
    <property type="component" value="Unassembled WGS sequence"/>
</dbReference>
<comment type="caution">
    <text evidence="1">The sequence shown here is derived from an EMBL/GenBank/DDBJ whole genome shotgun (WGS) entry which is preliminary data.</text>
</comment>
<keyword evidence="2" id="KW-1185">Reference proteome</keyword>
<dbReference type="EMBL" id="LABY01000301">
    <property type="protein sequence ID" value="KMO28415.1"/>
    <property type="molecule type" value="Genomic_DNA"/>
</dbReference>
<dbReference type="PATRIC" id="fig|298794.3.peg.4768"/>
<name>A0A0J6RZW0_9HYPH</name>
<proteinExistence type="predicted"/>